<dbReference type="PANTHER" id="PTHR48051:SF1">
    <property type="entry name" value="RAS SUPPRESSOR PROTEIN 1"/>
    <property type="match status" value="1"/>
</dbReference>
<organism evidence="4 5">
    <name type="scientific">Riccia fluitans</name>
    <dbReference type="NCBI Taxonomy" id="41844"/>
    <lineage>
        <taxon>Eukaryota</taxon>
        <taxon>Viridiplantae</taxon>
        <taxon>Streptophyta</taxon>
        <taxon>Embryophyta</taxon>
        <taxon>Marchantiophyta</taxon>
        <taxon>Marchantiopsida</taxon>
        <taxon>Marchantiidae</taxon>
        <taxon>Marchantiales</taxon>
        <taxon>Ricciaceae</taxon>
        <taxon>Riccia</taxon>
    </lineage>
</organism>
<evidence type="ECO:0000256" key="2">
    <source>
        <dbReference type="ARBA" id="ARBA00022737"/>
    </source>
</evidence>
<keyword evidence="1" id="KW-0433">Leucine-rich repeat</keyword>
<evidence type="ECO:0000256" key="1">
    <source>
        <dbReference type="ARBA" id="ARBA00022614"/>
    </source>
</evidence>
<dbReference type="SMART" id="SM00369">
    <property type="entry name" value="LRR_TYP"/>
    <property type="match status" value="5"/>
</dbReference>
<dbReference type="AlphaFoldDB" id="A0ABD1ZFW7"/>
<feature type="domain" description="Ubiquitin-like" evidence="3">
    <location>
        <begin position="12"/>
        <end position="83"/>
    </location>
</feature>
<keyword evidence="5" id="KW-1185">Reference proteome</keyword>
<dbReference type="SUPFAM" id="SSF54236">
    <property type="entry name" value="Ubiquitin-like"/>
    <property type="match status" value="1"/>
</dbReference>
<dbReference type="SUPFAM" id="SSF52058">
    <property type="entry name" value="L domain-like"/>
    <property type="match status" value="1"/>
</dbReference>
<protein>
    <recommendedName>
        <fullName evidence="3">Ubiquitin-like domain-containing protein</fullName>
    </recommendedName>
</protein>
<dbReference type="PROSITE" id="PS50053">
    <property type="entry name" value="UBIQUITIN_2"/>
    <property type="match status" value="1"/>
</dbReference>
<reference evidence="4 5" key="1">
    <citation type="submission" date="2024-09" db="EMBL/GenBank/DDBJ databases">
        <title>Chromosome-scale assembly of Riccia fluitans.</title>
        <authorList>
            <person name="Paukszto L."/>
            <person name="Sawicki J."/>
            <person name="Karawczyk K."/>
            <person name="Piernik-Szablinska J."/>
            <person name="Szczecinska M."/>
            <person name="Mazdziarz M."/>
        </authorList>
    </citation>
    <scope>NUCLEOTIDE SEQUENCE [LARGE SCALE GENOMIC DNA]</scope>
    <source>
        <strain evidence="4">Rf_01</strain>
        <tissue evidence="4">Aerial parts of the thallus</tissue>
    </source>
</reference>
<dbReference type="Pfam" id="PF13855">
    <property type="entry name" value="LRR_8"/>
    <property type="match status" value="2"/>
</dbReference>
<gene>
    <name evidence="4" type="ORF">R1flu_018470</name>
</gene>
<dbReference type="PANTHER" id="PTHR48051">
    <property type="match status" value="1"/>
</dbReference>
<dbReference type="Pfam" id="PF00240">
    <property type="entry name" value="ubiquitin"/>
    <property type="match status" value="1"/>
</dbReference>
<dbReference type="InterPro" id="IPR050216">
    <property type="entry name" value="LRR_domain-containing"/>
</dbReference>
<dbReference type="InterPro" id="IPR001611">
    <property type="entry name" value="Leu-rich_rpt"/>
</dbReference>
<name>A0ABD1ZFW7_9MARC</name>
<accession>A0ABD1ZFW7</accession>
<dbReference type="SMART" id="SM00213">
    <property type="entry name" value="UBQ"/>
    <property type="match status" value="1"/>
</dbReference>
<evidence type="ECO:0000313" key="5">
    <source>
        <dbReference type="Proteomes" id="UP001605036"/>
    </source>
</evidence>
<evidence type="ECO:0000259" key="3">
    <source>
        <dbReference type="PROSITE" id="PS50053"/>
    </source>
</evidence>
<proteinExistence type="predicted"/>
<dbReference type="Gene3D" id="3.80.10.10">
    <property type="entry name" value="Ribonuclease Inhibitor"/>
    <property type="match status" value="2"/>
</dbReference>
<dbReference type="InterPro" id="IPR032675">
    <property type="entry name" value="LRR_dom_sf"/>
</dbReference>
<dbReference type="Gene3D" id="3.10.20.90">
    <property type="entry name" value="Phosphatidylinositol 3-kinase Catalytic Subunit, Chain A, domain 1"/>
    <property type="match status" value="1"/>
</dbReference>
<dbReference type="InterPro" id="IPR003591">
    <property type="entry name" value="Leu-rich_rpt_typical-subtyp"/>
</dbReference>
<dbReference type="EMBL" id="JBHFFA010000001">
    <property type="protein sequence ID" value="KAL2650342.1"/>
    <property type="molecule type" value="Genomic_DNA"/>
</dbReference>
<sequence length="380" mass="41722">MEDGASKDKSEISISVKCGAQSYTISMRSDAFVKDLMSRLQELTNILPRGQKLIFKGKVLDPESTLAAAKVTNGAKLMLMASEGVHQGGSSSSTKSAKSVLQSKFKSVLGSLNVPKIGKTIEKGRIGNWQATGIVSLRESRLQTVPKDVWALGPSVRILDLSLNKIKSISPEIGSFTNLQRLRLSNNGLTDDSILWQSLSSLKVLSYFAVDHNKLTSLPAEIGQLTSLKHFNASHNQIQNVPEEIGNCTSLEKIDFSHNQIKVMAGSLGQCTHLSEVDFSANFLTEIPSSLSKLQYLKVLNFDNNALTSFPGEILLGCLELITLSVHGNEITVEKLRETEGWPEFDKRRKSKYTKQLDFNVIGSSNGFDEGADSEKFSHW</sequence>
<comment type="caution">
    <text evidence="4">The sequence shown here is derived from an EMBL/GenBank/DDBJ whole genome shotgun (WGS) entry which is preliminary data.</text>
</comment>
<dbReference type="PROSITE" id="PS51450">
    <property type="entry name" value="LRR"/>
    <property type="match status" value="2"/>
</dbReference>
<dbReference type="InterPro" id="IPR029071">
    <property type="entry name" value="Ubiquitin-like_domsf"/>
</dbReference>
<dbReference type="Proteomes" id="UP001605036">
    <property type="component" value="Unassembled WGS sequence"/>
</dbReference>
<evidence type="ECO:0000313" key="4">
    <source>
        <dbReference type="EMBL" id="KAL2650342.1"/>
    </source>
</evidence>
<dbReference type="InterPro" id="IPR000626">
    <property type="entry name" value="Ubiquitin-like_dom"/>
</dbReference>
<keyword evidence="2" id="KW-0677">Repeat</keyword>